<evidence type="ECO:0000256" key="6">
    <source>
        <dbReference type="ARBA" id="ARBA00022832"/>
    </source>
</evidence>
<keyword evidence="9" id="KW-1185">Reference proteome</keyword>
<protein>
    <recommendedName>
        <fullName evidence="5">Delta(3)-Delta(2)-enoyl-CoA isomerase</fullName>
        <ecNumber evidence="5">5.3.3.8</ecNumber>
    </recommendedName>
</protein>
<organism evidence="8 9">
    <name type="scientific">Gossypium mustelinum</name>
    <name type="common">Cotton</name>
    <name type="synonym">Gossypium caicoense</name>
    <dbReference type="NCBI Taxonomy" id="34275"/>
    <lineage>
        <taxon>Eukaryota</taxon>
        <taxon>Viridiplantae</taxon>
        <taxon>Streptophyta</taxon>
        <taxon>Embryophyta</taxon>
        <taxon>Tracheophyta</taxon>
        <taxon>Spermatophyta</taxon>
        <taxon>Magnoliopsida</taxon>
        <taxon>eudicotyledons</taxon>
        <taxon>Gunneridae</taxon>
        <taxon>Pentapetalae</taxon>
        <taxon>rosids</taxon>
        <taxon>malvids</taxon>
        <taxon>Malvales</taxon>
        <taxon>Malvaceae</taxon>
        <taxon>Malvoideae</taxon>
        <taxon>Gossypium</taxon>
    </lineage>
</organism>
<comment type="similarity">
    <text evidence="4">Belongs to the enoyl-CoA hydratase/isomerase family.</text>
</comment>
<dbReference type="InterPro" id="IPR001753">
    <property type="entry name" value="Enoyl-CoA_hydra/iso"/>
</dbReference>
<dbReference type="PANTHER" id="PTHR11941:SF146">
    <property type="entry name" value="ENOYL-COA DELTA ISOMERASE 2, PEROXISOMAL-LIKE"/>
    <property type="match status" value="1"/>
</dbReference>
<dbReference type="GO" id="GO:0006635">
    <property type="term" value="P:fatty acid beta-oxidation"/>
    <property type="evidence" value="ECO:0007669"/>
    <property type="project" value="TreeGrafter"/>
</dbReference>
<dbReference type="EMBL" id="CM017650">
    <property type="protein sequence ID" value="TYI92235.1"/>
    <property type="molecule type" value="Genomic_DNA"/>
</dbReference>
<reference evidence="8 9" key="1">
    <citation type="submission" date="2019-07" db="EMBL/GenBank/DDBJ databases">
        <title>WGS assembly of Gossypium mustelinum.</title>
        <authorList>
            <person name="Chen Z.J."/>
            <person name="Sreedasyam A."/>
            <person name="Ando A."/>
            <person name="Song Q."/>
            <person name="De L."/>
            <person name="Hulse-Kemp A."/>
            <person name="Ding M."/>
            <person name="Ye W."/>
            <person name="Kirkbride R."/>
            <person name="Jenkins J."/>
            <person name="Plott C."/>
            <person name="Lovell J."/>
            <person name="Lin Y.-M."/>
            <person name="Vaughn R."/>
            <person name="Liu B."/>
            <person name="Li W."/>
            <person name="Simpson S."/>
            <person name="Scheffler B."/>
            <person name="Saski C."/>
            <person name="Grover C."/>
            <person name="Hu G."/>
            <person name="Conover J."/>
            <person name="Carlson J."/>
            <person name="Shu S."/>
            <person name="Boston L."/>
            <person name="Williams M."/>
            <person name="Peterson D."/>
            <person name="Mcgee K."/>
            <person name="Jones D."/>
            <person name="Wendel J."/>
            <person name="Stelly D."/>
            <person name="Grimwood J."/>
            <person name="Schmutz J."/>
        </authorList>
    </citation>
    <scope>NUCLEOTIDE SEQUENCE [LARGE SCALE GENOMIC DNA]</scope>
    <source>
        <strain evidence="8">1408120.09</strain>
    </source>
</reference>
<name>A0A5D2VSK5_GOSMU</name>
<evidence type="ECO:0000256" key="4">
    <source>
        <dbReference type="ARBA" id="ARBA00005254"/>
    </source>
</evidence>
<keyword evidence="6" id="KW-0276">Fatty acid metabolism</keyword>
<dbReference type="PANTHER" id="PTHR11941">
    <property type="entry name" value="ENOYL-COA HYDRATASE-RELATED"/>
    <property type="match status" value="1"/>
</dbReference>
<sequence length="271" mass="30252">MRSLEKRGNLFILILTGQNGEHRLNPNLFSSIISALSRAKAESTRGSALVTVSHGKFFCNGFDLDWVNAAGSDEETQQRFNLLLDNLKQLVLAFISLPMPTIAAVNGHAAAGGVVLALCHDYVLMRRHRSVLYMIDLDLGIKIPEPFMALFRAKISGSARRDLLLRGLKIKGEEALKMGIVEAVYDGEEEVTNAGIKMADDLAKRNWHGEFMLKLGKDCILNFATYWESLPYLLQLLDFNQHSRNDLRIILEGRPSEPTLLVPTNYVGHMS</sequence>
<dbReference type="Proteomes" id="UP000323597">
    <property type="component" value="Chromosome D02"/>
</dbReference>
<evidence type="ECO:0000256" key="5">
    <source>
        <dbReference type="ARBA" id="ARBA00012064"/>
    </source>
</evidence>
<dbReference type="EC" id="5.3.3.8" evidence="5"/>
<comment type="catalytic activity">
    <reaction evidence="2">
        <text>a (3E)-enoyl-CoA = a 4-saturated (2E)-enoyl-CoA</text>
        <dbReference type="Rhea" id="RHEA:45228"/>
        <dbReference type="ChEBI" id="CHEBI:58521"/>
        <dbReference type="ChEBI" id="CHEBI:85097"/>
        <dbReference type="EC" id="5.3.3.8"/>
    </reaction>
</comment>
<evidence type="ECO:0000256" key="2">
    <source>
        <dbReference type="ARBA" id="ARBA00000765"/>
    </source>
</evidence>
<comment type="pathway">
    <text evidence="3">Lipid metabolism; fatty acid beta-oxidation.</text>
</comment>
<dbReference type="Gene3D" id="3.90.226.10">
    <property type="entry name" value="2-enoyl-CoA Hydratase, Chain A, domain 1"/>
    <property type="match status" value="1"/>
</dbReference>
<evidence type="ECO:0000256" key="7">
    <source>
        <dbReference type="ARBA" id="ARBA00023098"/>
    </source>
</evidence>
<dbReference type="InterPro" id="IPR029045">
    <property type="entry name" value="ClpP/crotonase-like_dom_sf"/>
</dbReference>
<dbReference type="SUPFAM" id="SSF52096">
    <property type="entry name" value="ClpP/crotonase"/>
    <property type="match status" value="1"/>
</dbReference>
<keyword evidence="7" id="KW-0443">Lipid metabolism</keyword>
<comment type="catalytic activity">
    <reaction evidence="1">
        <text>a (3Z)-enoyl-CoA = a 4-saturated (2E)-enoyl-CoA</text>
        <dbReference type="Rhea" id="RHEA:45900"/>
        <dbReference type="ChEBI" id="CHEBI:85097"/>
        <dbReference type="ChEBI" id="CHEBI:85489"/>
        <dbReference type="EC" id="5.3.3.8"/>
    </reaction>
</comment>
<evidence type="ECO:0000313" key="8">
    <source>
        <dbReference type="EMBL" id="TYI92235.1"/>
    </source>
</evidence>
<evidence type="ECO:0000256" key="3">
    <source>
        <dbReference type="ARBA" id="ARBA00005005"/>
    </source>
</evidence>
<evidence type="ECO:0000313" key="9">
    <source>
        <dbReference type="Proteomes" id="UP000323597"/>
    </source>
</evidence>
<dbReference type="FunFam" id="3.90.226.10:FF:000049">
    <property type="entry name" value="Enoyl-CoA delta isomerase 3"/>
    <property type="match status" value="1"/>
</dbReference>
<accession>A0A5D2VSK5</accession>
<dbReference type="GO" id="GO:0005777">
    <property type="term" value="C:peroxisome"/>
    <property type="evidence" value="ECO:0007669"/>
    <property type="project" value="TreeGrafter"/>
</dbReference>
<dbReference type="Pfam" id="PF00378">
    <property type="entry name" value="ECH_1"/>
    <property type="match status" value="1"/>
</dbReference>
<dbReference type="GO" id="GO:0004165">
    <property type="term" value="F:delta(3)-delta(2)-enoyl-CoA isomerase activity"/>
    <property type="evidence" value="ECO:0007669"/>
    <property type="project" value="UniProtKB-EC"/>
</dbReference>
<evidence type="ECO:0000256" key="1">
    <source>
        <dbReference type="ARBA" id="ARBA00000452"/>
    </source>
</evidence>
<gene>
    <name evidence="8" type="ORF">E1A91_D02G054300v1</name>
</gene>
<dbReference type="AlphaFoldDB" id="A0A5D2VSK5"/>
<dbReference type="CDD" id="cd06558">
    <property type="entry name" value="crotonase-like"/>
    <property type="match status" value="1"/>
</dbReference>
<proteinExistence type="inferred from homology"/>